<evidence type="ECO:0008006" key="3">
    <source>
        <dbReference type="Google" id="ProtNLM"/>
    </source>
</evidence>
<reference evidence="1" key="1">
    <citation type="submission" date="2018-11" db="EMBL/GenBank/DDBJ databases">
        <title>FDA dAtabase for Regulatory Grade micrObial Sequences (FDA-ARGOS): Supporting development and validation of Infectious Disease Dx tests.</title>
        <authorList>
            <person name="Bliska J."/>
            <person name="Cleland M.-M."/>
            <person name="Tallon L."/>
            <person name="Sadzewicz L."/>
            <person name="Zhao X."/>
            <person name="Vavikolanu K."/>
            <person name="Mehta A."/>
            <person name="Aluvathingal J."/>
            <person name="Nadendla S."/>
            <person name="Yan Y."/>
            <person name="Sichtig H."/>
        </authorList>
    </citation>
    <scope>NUCLEOTIDE SEQUENCE [LARGE SCALE GENOMIC DNA]</scope>
    <source>
        <strain evidence="1">FDAARGOS_581</strain>
    </source>
</reference>
<name>A0ABM7AEL3_YERPU</name>
<evidence type="ECO:0000313" key="2">
    <source>
        <dbReference type="Proteomes" id="UP000268669"/>
    </source>
</evidence>
<keyword evidence="2" id="KW-1185">Reference proteome</keyword>
<dbReference type="Proteomes" id="UP000268669">
    <property type="component" value="Chromosome"/>
</dbReference>
<dbReference type="EMBL" id="CP033713">
    <property type="protein sequence ID" value="AYW90633.1"/>
    <property type="molecule type" value="Genomic_DNA"/>
</dbReference>
<evidence type="ECO:0000313" key="1">
    <source>
        <dbReference type="EMBL" id="AYW90633.1"/>
    </source>
</evidence>
<proteinExistence type="predicted"/>
<dbReference type="RefSeq" id="WP_123784348.1">
    <property type="nucleotide sequence ID" value="NZ_CP033713.1"/>
</dbReference>
<gene>
    <name evidence="1" type="ORF">EGX47_04355</name>
</gene>
<organism evidence="1 2">
    <name type="scientific">Yersinia pseudotuberculosis</name>
    <dbReference type="NCBI Taxonomy" id="633"/>
    <lineage>
        <taxon>Bacteria</taxon>
        <taxon>Pseudomonadati</taxon>
        <taxon>Pseudomonadota</taxon>
        <taxon>Gammaproteobacteria</taxon>
        <taxon>Enterobacterales</taxon>
        <taxon>Yersiniaceae</taxon>
        <taxon>Yersinia</taxon>
    </lineage>
</organism>
<protein>
    <recommendedName>
        <fullName evidence="3">HNH endonuclease</fullName>
    </recommendedName>
</protein>
<sequence>MDQLRSLADNRLVTGCIYCGGLEETRDHVPSKVFLDPPFPENLPIVGACEACNNGFSLDEEYLACLIESAIAGSANPDYIRRLKIADILRRSPQLQNRIDSSKHIRNGQTYFEVESKRIKNIILKLARGHAAFELSQRCYESPSSIWWYPIELLNDVQREPFKSCHIVEAFGEIGSRWLQRLIVLEIIILSPIGEKLKRNVLVNDWINVQDGCYRYLTVHDYEGVKIYMVIGEYLACRVMWTS</sequence>
<accession>A0ABM7AEL3</accession>